<accession>A0A0F9NWG9</accession>
<reference evidence="1" key="1">
    <citation type="journal article" date="2015" name="Nature">
        <title>Complex archaea that bridge the gap between prokaryotes and eukaryotes.</title>
        <authorList>
            <person name="Spang A."/>
            <person name="Saw J.H."/>
            <person name="Jorgensen S.L."/>
            <person name="Zaremba-Niedzwiedzka K."/>
            <person name="Martijn J."/>
            <person name="Lind A.E."/>
            <person name="van Eijk R."/>
            <person name="Schleper C."/>
            <person name="Guy L."/>
            <person name="Ettema T.J."/>
        </authorList>
    </citation>
    <scope>NUCLEOTIDE SEQUENCE</scope>
</reference>
<comment type="caution">
    <text evidence="1">The sequence shown here is derived from an EMBL/GenBank/DDBJ whole genome shotgun (WGS) entry which is preliminary data.</text>
</comment>
<dbReference type="EMBL" id="LAZR01007380">
    <property type="protein sequence ID" value="KKM85627.1"/>
    <property type="molecule type" value="Genomic_DNA"/>
</dbReference>
<protein>
    <submittedName>
        <fullName evidence="1">Uncharacterized protein</fullName>
    </submittedName>
</protein>
<gene>
    <name evidence="1" type="ORF">LCGC14_1287080</name>
</gene>
<evidence type="ECO:0000313" key="1">
    <source>
        <dbReference type="EMBL" id="KKM85627.1"/>
    </source>
</evidence>
<proteinExistence type="predicted"/>
<dbReference type="AlphaFoldDB" id="A0A0F9NWG9"/>
<organism evidence="1">
    <name type="scientific">marine sediment metagenome</name>
    <dbReference type="NCBI Taxonomy" id="412755"/>
    <lineage>
        <taxon>unclassified sequences</taxon>
        <taxon>metagenomes</taxon>
        <taxon>ecological metagenomes</taxon>
    </lineage>
</organism>
<name>A0A0F9NWG9_9ZZZZ</name>
<sequence length="136" mass="15977">MPLYTLKEKKNDWNLSRIGLPISEKPTRAIFDLRNLIAHSVYVTQGIFKNKYETELITDWFDYDISEVLENVDELNEKDFTLVAISITLRKVENKESNYISVEVFREGIARLRDDIKKNEVNWVAKFLSNYISLGK</sequence>